<evidence type="ECO:0000256" key="4">
    <source>
        <dbReference type="PROSITE-ProRule" id="PRU10141"/>
    </source>
</evidence>
<evidence type="ECO:0000313" key="7">
    <source>
        <dbReference type="Proteomes" id="UP000504617"/>
    </source>
</evidence>
<dbReference type="KEGG" id="tsr:106549301"/>
<dbReference type="InterPro" id="IPR011009">
    <property type="entry name" value="Kinase-like_dom_sf"/>
</dbReference>
<keyword evidence="7" id="KW-1185">Reference proteome</keyword>
<dbReference type="AlphaFoldDB" id="A0A6I9YEB4"/>
<dbReference type="InterPro" id="IPR000719">
    <property type="entry name" value="Prot_kinase_dom"/>
</dbReference>
<accession>A0A6I9YEB4</accession>
<dbReference type="GO" id="GO:0005524">
    <property type="term" value="F:ATP binding"/>
    <property type="evidence" value="ECO:0007669"/>
    <property type="project" value="UniProtKB-UniRule"/>
</dbReference>
<dbReference type="PROSITE" id="PS00108">
    <property type="entry name" value="PROTEIN_KINASE_ST"/>
    <property type="match status" value="1"/>
</dbReference>
<evidence type="ECO:0000256" key="3">
    <source>
        <dbReference type="ARBA" id="ARBA00022840"/>
    </source>
</evidence>
<dbReference type="InterPro" id="IPR001245">
    <property type="entry name" value="Ser-Thr/Tyr_kinase_cat_dom"/>
</dbReference>
<proteinExistence type="predicted"/>
<dbReference type="OrthoDB" id="4062651at2759"/>
<reference evidence="8" key="1">
    <citation type="submission" date="2025-08" db="UniProtKB">
        <authorList>
            <consortium name="RefSeq"/>
        </authorList>
    </citation>
    <scope>IDENTIFICATION</scope>
    <source>
        <tissue evidence="8">Skeletal muscle</tissue>
    </source>
</reference>
<keyword evidence="3 4" id="KW-0067">ATP-binding</keyword>
<feature type="compositionally biased region" description="Polar residues" evidence="5">
    <location>
        <begin position="411"/>
        <end position="434"/>
    </location>
</feature>
<feature type="domain" description="Protein kinase" evidence="6">
    <location>
        <begin position="16"/>
        <end position="303"/>
    </location>
</feature>
<protein>
    <submittedName>
        <fullName evidence="8">Receptor-interacting serine/threonine-protein kinase 3-like</fullName>
    </submittedName>
</protein>
<dbReference type="Gene3D" id="1.10.510.10">
    <property type="entry name" value="Transferase(Phosphotransferase) domain 1"/>
    <property type="match status" value="1"/>
</dbReference>
<dbReference type="InterPro" id="IPR051681">
    <property type="entry name" value="Ser/Thr_Kinases-Pseudokinases"/>
</dbReference>
<dbReference type="SUPFAM" id="SSF56112">
    <property type="entry name" value="Protein kinase-like (PK-like)"/>
    <property type="match status" value="1"/>
</dbReference>
<dbReference type="SMART" id="SM00220">
    <property type="entry name" value="S_TKc"/>
    <property type="match status" value="1"/>
</dbReference>
<dbReference type="PROSITE" id="PS50011">
    <property type="entry name" value="PROTEIN_KINASE_DOM"/>
    <property type="match status" value="1"/>
</dbReference>
<feature type="region of interest" description="Disordered" evidence="5">
    <location>
        <begin position="501"/>
        <end position="523"/>
    </location>
</feature>
<keyword evidence="1" id="KW-0723">Serine/threonine-protein kinase</keyword>
<dbReference type="InterPro" id="IPR017441">
    <property type="entry name" value="Protein_kinase_ATP_BS"/>
</dbReference>
<dbReference type="PANTHER" id="PTHR44329">
    <property type="entry name" value="SERINE/THREONINE-PROTEIN KINASE TNNI3K-RELATED"/>
    <property type="match status" value="1"/>
</dbReference>
<feature type="region of interest" description="Disordered" evidence="5">
    <location>
        <begin position="394"/>
        <end position="436"/>
    </location>
</feature>
<gene>
    <name evidence="8" type="primary">LOC106549301</name>
</gene>
<dbReference type="Proteomes" id="UP000504617">
    <property type="component" value="Unplaced"/>
</dbReference>
<dbReference type="PROSITE" id="PS00107">
    <property type="entry name" value="PROTEIN_KINASE_ATP"/>
    <property type="match status" value="1"/>
</dbReference>
<name>A0A6I9YEB4_9SAUR</name>
<evidence type="ECO:0000256" key="2">
    <source>
        <dbReference type="ARBA" id="ARBA00022741"/>
    </source>
</evidence>
<dbReference type="RefSeq" id="XP_013922384.1">
    <property type="nucleotide sequence ID" value="XM_014066909.1"/>
</dbReference>
<dbReference type="PANTHER" id="PTHR44329:SF297">
    <property type="entry name" value="RECEPTOR-INTERACTING SERINE_THREONINE-PROTEIN KINASE 3"/>
    <property type="match status" value="1"/>
</dbReference>
<keyword evidence="2 4" id="KW-0547">Nucleotide-binding</keyword>
<dbReference type="InterPro" id="IPR008271">
    <property type="entry name" value="Ser/Thr_kinase_AS"/>
</dbReference>
<dbReference type="GeneID" id="106549301"/>
<dbReference type="GO" id="GO:0004706">
    <property type="term" value="F:JUN kinase kinase kinase activity"/>
    <property type="evidence" value="ECO:0007669"/>
    <property type="project" value="TreeGrafter"/>
</dbReference>
<organism evidence="7 8">
    <name type="scientific">Thamnophis sirtalis</name>
    <dbReference type="NCBI Taxonomy" id="35019"/>
    <lineage>
        <taxon>Eukaryota</taxon>
        <taxon>Metazoa</taxon>
        <taxon>Chordata</taxon>
        <taxon>Craniata</taxon>
        <taxon>Vertebrata</taxon>
        <taxon>Euteleostomi</taxon>
        <taxon>Lepidosauria</taxon>
        <taxon>Squamata</taxon>
        <taxon>Bifurcata</taxon>
        <taxon>Unidentata</taxon>
        <taxon>Episquamata</taxon>
        <taxon>Toxicofera</taxon>
        <taxon>Serpentes</taxon>
        <taxon>Colubroidea</taxon>
        <taxon>Colubridae</taxon>
        <taxon>Natricinae</taxon>
        <taxon>Thamnophis</taxon>
    </lineage>
</organism>
<evidence type="ECO:0000256" key="5">
    <source>
        <dbReference type="SAM" id="MobiDB-lite"/>
    </source>
</evidence>
<evidence type="ECO:0000259" key="6">
    <source>
        <dbReference type="PROSITE" id="PS50011"/>
    </source>
</evidence>
<evidence type="ECO:0000313" key="8">
    <source>
        <dbReference type="RefSeq" id="XP_013922384.1"/>
    </source>
</evidence>
<keyword evidence="1" id="KW-0418">Kinase</keyword>
<keyword evidence="1" id="KW-0808">Transferase</keyword>
<evidence type="ECO:0000256" key="1">
    <source>
        <dbReference type="ARBA" id="ARBA00022527"/>
    </source>
</evidence>
<feature type="binding site" evidence="4">
    <location>
        <position position="45"/>
    </location>
    <ligand>
        <name>ATP</name>
        <dbReference type="ChEBI" id="CHEBI:30616"/>
    </ligand>
</feature>
<dbReference type="Pfam" id="PF07714">
    <property type="entry name" value="PK_Tyr_Ser-Thr"/>
    <property type="match status" value="1"/>
</dbReference>
<sequence length="523" mass="59686">MAVPNEFYEQISEEHLENLSFIGRGSFGDIFRARHQKWGTDVAVKFLNRNATFTREELLNEARAMDKARFNYILRLYGLFVGKLQTDAALTSATMPSLGLVMEYMENGNLSNLMCQVPSMPWALRFRILYEIALAMNFLHSLDPPLLHLDLKPSNILLDGELHVRVSDFGLSKFRRRTTQQYKSSSGEEDTCGGTLEFLPPESFVQFDYKPAPSTDVYSYGILMWSVLSNQEPYHNLHPANMSSMIKMHIPRGQRPLTEALENQVDKVLKLGKLIDLMKRCWSNEKKQRPSFQYCRDEMEDVYSCYKWKIRPAVSEVQDILMQKETSRTEAKVHPSLSSKGASFAPERSEDYRAYSSGLEGRFTTLRLEEKSPVQNEALPPEVIFRNKSSGTLHRSKSMCTRNRAERTDQENALVSEVQTPQRSTLRGNKQRPLSDTFAFPPYPNYPGYLHYPPIFSPQPFYDTHQGDIGFAQQNLSVPWRSAPAAPYGGVQIRGNSITGVQIGGGNHMHVEQASRTRKNNNQ</sequence>